<proteinExistence type="inferred from homology"/>
<evidence type="ECO:0000259" key="12">
    <source>
        <dbReference type="Pfam" id="PF14703"/>
    </source>
</evidence>
<dbReference type="InterPro" id="IPR032880">
    <property type="entry name" value="CSC1/OSCA1-like_N"/>
</dbReference>
<protein>
    <recommendedName>
        <fullName evidence="15">Transmembrane protein 63C</fullName>
    </recommendedName>
</protein>
<evidence type="ECO:0000256" key="3">
    <source>
        <dbReference type="ARBA" id="ARBA00022448"/>
    </source>
</evidence>
<feature type="domain" description="CSC1/OSCA1-like N-terminal transmembrane" evidence="11">
    <location>
        <begin position="82"/>
        <end position="248"/>
    </location>
</feature>
<accession>A0AAX7VP09</accession>
<evidence type="ECO:0000259" key="11">
    <source>
        <dbReference type="Pfam" id="PF13967"/>
    </source>
</evidence>
<dbReference type="Proteomes" id="UP000265100">
    <property type="component" value="Chromosome 19"/>
</dbReference>
<feature type="domain" description="CSC1/OSCA1-like cytosolic" evidence="12">
    <location>
        <begin position="278"/>
        <end position="345"/>
    </location>
</feature>
<feature type="domain" description="CSC1/OSCA1-like cytosolic" evidence="12">
    <location>
        <begin position="372"/>
        <end position="408"/>
    </location>
</feature>
<reference evidence="13" key="3">
    <citation type="submission" date="2025-09" db="UniProtKB">
        <authorList>
            <consortium name="Ensembl"/>
        </authorList>
    </citation>
    <scope>IDENTIFICATION</scope>
</reference>
<dbReference type="Pfam" id="PF14703">
    <property type="entry name" value="PHM7_cyt"/>
    <property type="match status" value="2"/>
</dbReference>
<keyword evidence="3" id="KW-0813">Transport</keyword>
<reference evidence="13" key="1">
    <citation type="submission" date="2018-05" db="EMBL/GenBank/DDBJ databases">
        <authorList>
            <person name="Datahose"/>
        </authorList>
    </citation>
    <scope>NUCLEOTIDE SEQUENCE</scope>
</reference>
<dbReference type="PANTHER" id="PTHR13018:SF21">
    <property type="entry name" value="CALCIUM PERMEABLE STRESS-GATED CATION CHANNEL 1"/>
    <property type="match status" value="1"/>
</dbReference>
<feature type="transmembrane region" description="Helical" evidence="9">
    <location>
        <begin position="610"/>
        <end position="640"/>
    </location>
</feature>
<dbReference type="Pfam" id="PF02714">
    <property type="entry name" value="RSN1_7TM"/>
    <property type="match status" value="1"/>
</dbReference>
<evidence type="ECO:0000256" key="8">
    <source>
        <dbReference type="SAM" id="MobiDB-lite"/>
    </source>
</evidence>
<feature type="transmembrane region" description="Helical" evidence="9">
    <location>
        <begin position="504"/>
        <end position="531"/>
    </location>
</feature>
<evidence type="ECO:0000256" key="7">
    <source>
        <dbReference type="ARBA" id="ARBA00036634"/>
    </source>
</evidence>
<reference evidence="13" key="2">
    <citation type="submission" date="2025-08" db="UniProtKB">
        <authorList>
            <consortium name="Ensembl"/>
        </authorList>
    </citation>
    <scope>IDENTIFICATION</scope>
</reference>
<feature type="transmembrane region" description="Helical" evidence="9">
    <location>
        <begin position="421"/>
        <end position="444"/>
    </location>
</feature>
<comment type="catalytic activity">
    <reaction evidence="7">
        <text>Ca(2+)(in) = Ca(2+)(out)</text>
        <dbReference type="Rhea" id="RHEA:29671"/>
        <dbReference type="ChEBI" id="CHEBI:29108"/>
    </reaction>
</comment>
<feature type="domain" description="CSC1/OSCA1-like 7TM region" evidence="10">
    <location>
        <begin position="420"/>
        <end position="677"/>
    </location>
</feature>
<feature type="transmembrane region" description="Helical" evidence="9">
    <location>
        <begin position="79"/>
        <end position="101"/>
    </location>
</feature>
<dbReference type="GeneTree" id="ENSGT00940000159072"/>
<evidence type="ECO:0000256" key="1">
    <source>
        <dbReference type="ARBA" id="ARBA00004141"/>
    </source>
</evidence>
<organism evidence="13 14">
    <name type="scientific">Astatotilapia calliptera</name>
    <name type="common">Eastern happy</name>
    <name type="synonym">Chromis callipterus</name>
    <dbReference type="NCBI Taxonomy" id="8154"/>
    <lineage>
        <taxon>Eukaryota</taxon>
        <taxon>Metazoa</taxon>
        <taxon>Chordata</taxon>
        <taxon>Craniata</taxon>
        <taxon>Vertebrata</taxon>
        <taxon>Euteleostomi</taxon>
        <taxon>Actinopterygii</taxon>
        <taxon>Neopterygii</taxon>
        <taxon>Teleostei</taxon>
        <taxon>Neoteleostei</taxon>
        <taxon>Acanthomorphata</taxon>
        <taxon>Ovalentaria</taxon>
        <taxon>Cichlomorphae</taxon>
        <taxon>Cichliformes</taxon>
        <taxon>Cichlidae</taxon>
        <taxon>African cichlids</taxon>
        <taxon>Pseudocrenilabrinae</taxon>
        <taxon>Haplochromini</taxon>
        <taxon>Astatotilapia</taxon>
    </lineage>
</organism>
<feature type="transmembrane region" description="Helical" evidence="9">
    <location>
        <begin position="695"/>
        <end position="716"/>
    </location>
</feature>
<dbReference type="InterPro" id="IPR003864">
    <property type="entry name" value="CSC1/OSCA1-like_7TM"/>
</dbReference>
<keyword evidence="6 9" id="KW-0472">Membrane</keyword>
<feature type="transmembrane region" description="Helical" evidence="9">
    <location>
        <begin position="464"/>
        <end position="483"/>
    </location>
</feature>
<keyword evidence="14" id="KW-1185">Reference proteome</keyword>
<evidence type="ECO:0000256" key="9">
    <source>
        <dbReference type="SAM" id="Phobius"/>
    </source>
</evidence>
<dbReference type="Pfam" id="PF13967">
    <property type="entry name" value="RSN1_TM"/>
    <property type="match status" value="1"/>
</dbReference>
<dbReference type="Ensembl" id="ENSACLT00000054928.1">
    <property type="protein sequence ID" value="ENSACLP00000083524.1"/>
    <property type="gene ID" value="ENSACLG00000023300.2"/>
</dbReference>
<keyword evidence="4 9" id="KW-0812">Transmembrane</keyword>
<gene>
    <name evidence="13" type="primary">TMEM63C</name>
</gene>
<dbReference type="GO" id="GO:0005227">
    <property type="term" value="F:calcium-activated cation channel activity"/>
    <property type="evidence" value="ECO:0007669"/>
    <property type="project" value="InterPro"/>
</dbReference>
<dbReference type="InterPro" id="IPR027815">
    <property type="entry name" value="CSC1/OSCA1-like_cyt"/>
</dbReference>
<feature type="transmembrane region" description="Helical" evidence="9">
    <location>
        <begin position="228"/>
        <end position="249"/>
    </location>
</feature>
<dbReference type="InterPro" id="IPR045122">
    <property type="entry name" value="Csc1-like"/>
</dbReference>
<evidence type="ECO:0000313" key="14">
    <source>
        <dbReference type="Proteomes" id="UP000265100"/>
    </source>
</evidence>
<feature type="transmembrane region" description="Helical" evidence="9">
    <location>
        <begin position="666"/>
        <end position="689"/>
    </location>
</feature>
<evidence type="ECO:0000256" key="4">
    <source>
        <dbReference type="ARBA" id="ARBA00022692"/>
    </source>
</evidence>
<evidence type="ECO:0000256" key="2">
    <source>
        <dbReference type="ARBA" id="ARBA00007779"/>
    </source>
</evidence>
<evidence type="ECO:0000313" key="13">
    <source>
        <dbReference type="Ensembl" id="ENSACLP00000083524.1"/>
    </source>
</evidence>
<sequence length="739" mass="84567">MVHCGHKGWTGSAAILRYGPLLMAQSELFVTRASPVEARPVELDVLGFLQRFGDENSTAERCYRSHSHSSVLQGLPFGGVPTVLVINVVIWMFLLLIFSCLRKAAWDYGRLALLMENDSLTSLFYGEPSEKEKSPSESSPSDSETKDMGFCSWLSSLYHMKDEEIRSKCGIDAVTYLSFQRHIILLMTVVTLLSLAVILPVNISGNLLGDSPENFGRTTLANVSAKDSFLWLHSVLALVYFIITLLCMAHHSLQLEYREDEKVCHHPVTLYTIKVHPAYPSCTVTDIRFCFDVHKLMRLDLERRKAMKGRLYFATKAQKEGKIMIKTHPCAQIFCCDVCGFEKVRFVHILLSDAMPFEHLVLVSSIVKDYGRVNCRRRPQQSSISTVVQSHKWDVSYAPAPSDIIWENLSVCGSRWWLRCVLLNILLFLLLFFFTTPAIIVNTMDKFNVTRPVESLRSPVVTEFFPTLLLWAFSVLLPFVVYYSAFFESHWTRSGENQVTMHKCFFLLVFMVIILPSLGLSSLDLLFTWLFDVNFLEEKDLKFQCVFLPDNGAFFVNYVITSSLIGTAMELLRIPALTVYALRLCFAKSQAERIHVKRSQAYEFQFGLEYAWTMCIFAVSMTYSITCPIITPFGLLYAILKHMVDRYNIYYAYVPTKLNQRIHRAAISQVIVAPILCMFWLLFFSVLRLGPMHPITLFTLVSHIFCIVCYLLRLCLRKQPDKSTSYQVSATKCHRDKIS</sequence>
<dbReference type="PANTHER" id="PTHR13018">
    <property type="entry name" value="PROBABLE MEMBRANE PROTEIN DUF221-RELATED"/>
    <property type="match status" value="1"/>
</dbReference>
<dbReference type="GO" id="GO:0005886">
    <property type="term" value="C:plasma membrane"/>
    <property type="evidence" value="ECO:0007669"/>
    <property type="project" value="TreeGrafter"/>
</dbReference>
<evidence type="ECO:0000256" key="6">
    <source>
        <dbReference type="ARBA" id="ARBA00023136"/>
    </source>
</evidence>
<feature type="region of interest" description="Disordered" evidence="8">
    <location>
        <begin position="126"/>
        <end position="146"/>
    </location>
</feature>
<comment type="subcellular location">
    <subcellularLocation>
        <location evidence="1">Membrane</location>
        <topology evidence="1">Multi-pass membrane protein</topology>
    </subcellularLocation>
</comment>
<feature type="transmembrane region" description="Helical" evidence="9">
    <location>
        <begin position="183"/>
        <end position="208"/>
    </location>
</feature>
<evidence type="ECO:0008006" key="15">
    <source>
        <dbReference type="Google" id="ProtNLM"/>
    </source>
</evidence>
<comment type="similarity">
    <text evidence="2">Belongs to the CSC1 (TC 1.A.17) family.</text>
</comment>
<name>A0AAX7VP09_ASTCA</name>
<dbReference type="AlphaFoldDB" id="A0AAX7VP09"/>
<evidence type="ECO:0000256" key="5">
    <source>
        <dbReference type="ARBA" id="ARBA00022989"/>
    </source>
</evidence>
<keyword evidence="5 9" id="KW-1133">Transmembrane helix</keyword>
<evidence type="ECO:0000259" key="10">
    <source>
        <dbReference type="Pfam" id="PF02714"/>
    </source>
</evidence>